<dbReference type="CDD" id="cd04333">
    <property type="entry name" value="ProX_deacylase"/>
    <property type="match status" value="1"/>
</dbReference>
<reference evidence="2 3" key="1">
    <citation type="submission" date="2019-09" db="EMBL/GenBank/DDBJ databases">
        <title>Phylogeny of genus Pseudoclavibacter and closely related genus.</title>
        <authorList>
            <person name="Li Y."/>
        </authorList>
    </citation>
    <scope>NUCLEOTIDE SEQUENCE [LARGE SCALE GENOMIC DNA]</scope>
    <source>
        <strain evidence="2 3">JCM 16921</strain>
    </source>
</reference>
<dbReference type="Pfam" id="PF04073">
    <property type="entry name" value="tRNA_edit"/>
    <property type="match status" value="1"/>
</dbReference>
<name>A0A7C8FUZ0_9MICO</name>
<dbReference type="PANTHER" id="PTHR30411">
    <property type="entry name" value="CYTOPLASMIC PROTEIN"/>
    <property type="match status" value="1"/>
</dbReference>
<keyword evidence="3" id="KW-1185">Reference proteome</keyword>
<dbReference type="InterPro" id="IPR007214">
    <property type="entry name" value="YbaK/aa-tRNA-synth-assoc-dom"/>
</dbReference>
<accession>A0A7C8FUZ0</accession>
<comment type="caution">
    <text evidence="2">The sequence shown here is derived from an EMBL/GenBank/DDBJ whole genome shotgun (WGS) entry which is preliminary data.</text>
</comment>
<dbReference type="Proteomes" id="UP000481339">
    <property type="component" value="Unassembled WGS sequence"/>
</dbReference>
<proteinExistence type="predicted"/>
<dbReference type="Gene3D" id="3.90.960.10">
    <property type="entry name" value="YbaK/aminoacyl-tRNA synthetase-associated domain"/>
    <property type="match status" value="1"/>
</dbReference>
<evidence type="ECO:0000313" key="2">
    <source>
        <dbReference type="EMBL" id="KAB1633539.1"/>
    </source>
</evidence>
<dbReference type="InterPro" id="IPR036754">
    <property type="entry name" value="YbaK/aa-tRNA-synt-asso_dom_sf"/>
</dbReference>
<dbReference type="PANTHER" id="PTHR30411:SF1">
    <property type="entry name" value="CYTOPLASMIC PROTEIN"/>
    <property type="match status" value="1"/>
</dbReference>
<evidence type="ECO:0000313" key="3">
    <source>
        <dbReference type="Proteomes" id="UP000481339"/>
    </source>
</evidence>
<feature type="domain" description="YbaK/aminoacyl-tRNA synthetase-associated" evidence="1">
    <location>
        <begin position="24"/>
        <end position="147"/>
    </location>
</feature>
<dbReference type="EMBL" id="WBKA01000001">
    <property type="protein sequence ID" value="KAB1633539.1"/>
    <property type="molecule type" value="Genomic_DNA"/>
</dbReference>
<dbReference type="SUPFAM" id="SSF55826">
    <property type="entry name" value="YbaK/ProRS associated domain"/>
    <property type="match status" value="1"/>
</dbReference>
<dbReference type="GO" id="GO:0002161">
    <property type="term" value="F:aminoacyl-tRNA deacylase activity"/>
    <property type="evidence" value="ECO:0007669"/>
    <property type="project" value="InterPro"/>
</dbReference>
<organism evidence="2 3">
    <name type="scientific">Pseudoclavibacter caeni</name>
    <dbReference type="NCBI Taxonomy" id="908846"/>
    <lineage>
        <taxon>Bacteria</taxon>
        <taxon>Bacillati</taxon>
        <taxon>Actinomycetota</taxon>
        <taxon>Actinomycetes</taxon>
        <taxon>Micrococcales</taxon>
        <taxon>Microbacteriaceae</taxon>
        <taxon>Pseudoclavibacter</taxon>
    </lineage>
</organism>
<dbReference type="AlphaFoldDB" id="A0A7C8FUZ0"/>
<dbReference type="RefSeq" id="WP_158035317.1">
    <property type="nucleotide sequence ID" value="NZ_BAAAZV010000006.1"/>
</dbReference>
<gene>
    <name evidence="2" type="ORF">F8O02_00985</name>
</gene>
<dbReference type="OrthoDB" id="9809296at2"/>
<sequence>MSLEAVRAELRQAHRDSDIRVFDESSATVSEAAHAIGTEPARIAKTIAIADESVAEGEPPRALLVVLAGDARLASGAVKRRFGFKPHMLPPDDVEPLTGHRIGGVCPFANPASATVWLDESLRRFDVVWPACGSANSAIGLTLPDLEVLSGAAGWVDVGKDWRDGSEERA</sequence>
<evidence type="ECO:0000259" key="1">
    <source>
        <dbReference type="Pfam" id="PF04073"/>
    </source>
</evidence>
<protein>
    <submittedName>
        <fullName evidence="2">YbaK/EbsC family protein</fullName>
    </submittedName>
</protein>